<accession>A0ACB0JCJ3</accession>
<dbReference type="Proteomes" id="UP001177021">
    <property type="component" value="Unassembled WGS sequence"/>
</dbReference>
<protein>
    <submittedName>
        <fullName evidence="1">Uncharacterized protein</fullName>
    </submittedName>
</protein>
<evidence type="ECO:0000313" key="2">
    <source>
        <dbReference type="Proteomes" id="UP001177021"/>
    </source>
</evidence>
<dbReference type="EMBL" id="CASHSV030000024">
    <property type="protein sequence ID" value="CAJ2641668.1"/>
    <property type="molecule type" value="Genomic_DNA"/>
</dbReference>
<reference evidence="1" key="1">
    <citation type="submission" date="2023-10" db="EMBL/GenBank/DDBJ databases">
        <authorList>
            <person name="Rodriguez Cubillos JULIANA M."/>
            <person name="De Vega J."/>
        </authorList>
    </citation>
    <scope>NUCLEOTIDE SEQUENCE</scope>
</reference>
<name>A0ACB0JCJ3_TRIPR</name>
<gene>
    <name evidence="1" type="ORF">MILVUS5_LOCUS11271</name>
</gene>
<keyword evidence="2" id="KW-1185">Reference proteome</keyword>
<evidence type="ECO:0000313" key="1">
    <source>
        <dbReference type="EMBL" id="CAJ2641668.1"/>
    </source>
</evidence>
<sequence>MDTVQRERESACHFIEQVMKAFSKCLGLDPTAEKIQYRTIENDGEVTSSIISRAFKRPPKPPLSAGRGAQINISTS</sequence>
<proteinExistence type="predicted"/>
<organism evidence="1 2">
    <name type="scientific">Trifolium pratense</name>
    <name type="common">Red clover</name>
    <dbReference type="NCBI Taxonomy" id="57577"/>
    <lineage>
        <taxon>Eukaryota</taxon>
        <taxon>Viridiplantae</taxon>
        <taxon>Streptophyta</taxon>
        <taxon>Embryophyta</taxon>
        <taxon>Tracheophyta</taxon>
        <taxon>Spermatophyta</taxon>
        <taxon>Magnoliopsida</taxon>
        <taxon>eudicotyledons</taxon>
        <taxon>Gunneridae</taxon>
        <taxon>Pentapetalae</taxon>
        <taxon>rosids</taxon>
        <taxon>fabids</taxon>
        <taxon>Fabales</taxon>
        <taxon>Fabaceae</taxon>
        <taxon>Papilionoideae</taxon>
        <taxon>50 kb inversion clade</taxon>
        <taxon>NPAAA clade</taxon>
        <taxon>Hologalegina</taxon>
        <taxon>IRL clade</taxon>
        <taxon>Trifolieae</taxon>
        <taxon>Trifolium</taxon>
    </lineage>
</organism>
<comment type="caution">
    <text evidence="1">The sequence shown here is derived from an EMBL/GenBank/DDBJ whole genome shotgun (WGS) entry which is preliminary data.</text>
</comment>